<gene>
    <name evidence="1" type="ORF">HF909_07370</name>
</gene>
<accession>A0AA92K0P4</accession>
<name>A0AA92K0P4_RALSL</name>
<protein>
    <submittedName>
        <fullName evidence="1">Uncharacterized protein</fullName>
    </submittedName>
</protein>
<dbReference type="EMBL" id="CP051169">
    <property type="protein sequence ID" value="QOK96262.1"/>
    <property type="molecule type" value="Genomic_DNA"/>
</dbReference>
<dbReference type="AlphaFoldDB" id="A0AA92K0P4"/>
<sequence length="110" mass="11720">MHGTYDYVVSMMVSNGRSIMACIGRGRPSVVRASNPLFACAPVCHRQWEHRRGRPSQHPSHAGTRRFGIHLASGIAENGGAIAAACGSSSCHFDDQCQAALNQRESGAAL</sequence>
<evidence type="ECO:0000313" key="1">
    <source>
        <dbReference type="EMBL" id="QOK96262.1"/>
    </source>
</evidence>
<proteinExistence type="predicted"/>
<reference evidence="2" key="1">
    <citation type="submission" date="2020-04" db="EMBL/GenBank/DDBJ databases">
        <title>Ralstonia solanacearum UW576, UW763, UW773, and UW774.</title>
        <authorList>
            <person name="Steidl O."/>
            <person name="Truchon A."/>
            <person name="Allen C."/>
        </authorList>
    </citation>
    <scope>NUCLEOTIDE SEQUENCE [LARGE SCALE GENOMIC DNA]</scope>
    <source>
        <strain evidence="2">UW774</strain>
    </source>
</reference>
<dbReference type="Proteomes" id="UP000593970">
    <property type="component" value="Chromosome"/>
</dbReference>
<evidence type="ECO:0000313" key="2">
    <source>
        <dbReference type="Proteomes" id="UP000593970"/>
    </source>
</evidence>
<organism evidence="1 2">
    <name type="scientific">Ralstonia solanacearum</name>
    <name type="common">Pseudomonas solanacearum</name>
    <dbReference type="NCBI Taxonomy" id="305"/>
    <lineage>
        <taxon>Bacteria</taxon>
        <taxon>Pseudomonadati</taxon>
        <taxon>Pseudomonadota</taxon>
        <taxon>Betaproteobacteria</taxon>
        <taxon>Burkholderiales</taxon>
        <taxon>Burkholderiaceae</taxon>
        <taxon>Ralstonia</taxon>
        <taxon>Ralstonia solanacearum species complex</taxon>
    </lineage>
</organism>